<comment type="caution">
    <text evidence="1">The sequence shown here is derived from an EMBL/GenBank/DDBJ whole genome shotgun (WGS) entry which is preliminary data.</text>
</comment>
<dbReference type="Proteomes" id="UP000648075">
    <property type="component" value="Unassembled WGS sequence"/>
</dbReference>
<name>A0A918PML9_9SPHN</name>
<protein>
    <recommendedName>
        <fullName evidence="3">Phage shock protein B</fullName>
    </recommendedName>
</protein>
<evidence type="ECO:0000313" key="1">
    <source>
        <dbReference type="EMBL" id="GGZ16299.1"/>
    </source>
</evidence>
<organism evidence="1 2">
    <name type="scientific">Novosphingobium colocasiae</name>
    <dbReference type="NCBI Taxonomy" id="1256513"/>
    <lineage>
        <taxon>Bacteria</taxon>
        <taxon>Pseudomonadati</taxon>
        <taxon>Pseudomonadota</taxon>
        <taxon>Alphaproteobacteria</taxon>
        <taxon>Sphingomonadales</taxon>
        <taxon>Sphingomonadaceae</taxon>
        <taxon>Novosphingobium</taxon>
    </lineage>
</organism>
<proteinExistence type="predicted"/>
<dbReference type="EMBL" id="BMZA01000026">
    <property type="protein sequence ID" value="GGZ16299.1"/>
    <property type="molecule type" value="Genomic_DNA"/>
</dbReference>
<reference evidence="1" key="2">
    <citation type="submission" date="2020-09" db="EMBL/GenBank/DDBJ databases">
        <authorList>
            <person name="Sun Q."/>
            <person name="Kim S."/>
        </authorList>
    </citation>
    <scope>NUCLEOTIDE SEQUENCE</scope>
    <source>
        <strain evidence="1">KCTC 32255</strain>
    </source>
</reference>
<dbReference type="AlphaFoldDB" id="A0A918PML9"/>
<dbReference type="RefSeq" id="WP_189622474.1">
    <property type="nucleotide sequence ID" value="NZ_BMZA01000026.1"/>
</dbReference>
<keyword evidence="2" id="KW-1185">Reference proteome</keyword>
<evidence type="ECO:0008006" key="3">
    <source>
        <dbReference type="Google" id="ProtNLM"/>
    </source>
</evidence>
<sequence length="74" mass="8455">MDFWTAVVLIVAIGCFTSMRLKRHAPRPGAEPGDTGELEREVARLRERIAVLERLATDRQRGHDLAREIESLRD</sequence>
<gene>
    <name evidence="1" type="ORF">GCM10011614_33860</name>
</gene>
<accession>A0A918PML9</accession>
<evidence type="ECO:0000313" key="2">
    <source>
        <dbReference type="Proteomes" id="UP000648075"/>
    </source>
</evidence>
<reference evidence="1" key="1">
    <citation type="journal article" date="2014" name="Int. J. Syst. Evol. Microbiol.">
        <title>Complete genome sequence of Corynebacterium casei LMG S-19264T (=DSM 44701T), isolated from a smear-ripened cheese.</title>
        <authorList>
            <consortium name="US DOE Joint Genome Institute (JGI-PGF)"/>
            <person name="Walter F."/>
            <person name="Albersmeier A."/>
            <person name="Kalinowski J."/>
            <person name="Ruckert C."/>
        </authorList>
    </citation>
    <scope>NUCLEOTIDE SEQUENCE</scope>
    <source>
        <strain evidence="1">KCTC 32255</strain>
    </source>
</reference>